<dbReference type="GO" id="GO:0032039">
    <property type="term" value="C:integrator complex"/>
    <property type="evidence" value="ECO:0007669"/>
    <property type="project" value="TreeGrafter"/>
</dbReference>
<evidence type="ECO:0000256" key="1">
    <source>
        <dbReference type="ARBA" id="ARBA00004123"/>
    </source>
</evidence>
<reference evidence="5" key="1">
    <citation type="submission" date="2020-12" db="EMBL/GenBank/DDBJ databases">
        <title>Metabolic potential, ecology and presence of endohyphal bacteria is reflected in genomic diversity of Mucoromycotina.</title>
        <authorList>
            <person name="Muszewska A."/>
            <person name="Okrasinska A."/>
            <person name="Steczkiewicz K."/>
            <person name="Drgas O."/>
            <person name="Orlowska M."/>
            <person name="Perlinska-Lenart U."/>
            <person name="Aleksandrzak-Piekarczyk T."/>
            <person name="Szatraj K."/>
            <person name="Zielenkiewicz U."/>
            <person name="Pilsyk S."/>
            <person name="Malc E."/>
            <person name="Mieczkowski P."/>
            <person name="Kruszewska J.S."/>
            <person name="Biernat P."/>
            <person name="Pawlowska J."/>
        </authorList>
    </citation>
    <scope>NUCLEOTIDE SEQUENCE</scope>
    <source>
        <strain evidence="5">WA0000067209</strain>
    </source>
</reference>
<dbReference type="InterPro" id="IPR057412">
    <property type="entry name" value="INTS4_C"/>
</dbReference>
<dbReference type="Pfam" id="PF24493">
    <property type="entry name" value="INTS4_8HBD"/>
    <property type="match status" value="1"/>
</dbReference>
<dbReference type="PANTHER" id="PTHR20938">
    <property type="entry name" value="INTEGRATOR COMPLEX SUBUNIT 4"/>
    <property type="match status" value="1"/>
</dbReference>
<name>A0A8H7PYF1_MORIS</name>
<dbReference type="EMBL" id="JAEPQZ010000004">
    <property type="protein sequence ID" value="KAG2182098.1"/>
    <property type="molecule type" value="Genomic_DNA"/>
</dbReference>
<organism evidence="5 6">
    <name type="scientific">Mortierella isabellina</name>
    <name type="common">Filamentous fungus</name>
    <name type="synonym">Umbelopsis isabellina</name>
    <dbReference type="NCBI Taxonomy" id="91625"/>
    <lineage>
        <taxon>Eukaryota</taxon>
        <taxon>Fungi</taxon>
        <taxon>Fungi incertae sedis</taxon>
        <taxon>Mucoromycota</taxon>
        <taxon>Mucoromycotina</taxon>
        <taxon>Umbelopsidomycetes</taxon>
        <taxon>Umbelopsidales</taxon>
        <taxon>Umbelopsidaceae</taxon>
        <taxon>Umbelopsis</taxon>
    </lineage>
</organism>
<dbReference type="AlphaFoldDB" id="A0A8H7PYF1"/>
<dbReference type="Proteomes" id="UP000654370">
    <property type="component" value="Unassembled WGS sequence"/>
</dbReference>
<evidence type="ECO:0000259" key="3">
    <source>
        <dbReference type="Pfam" id="PF24493"/>
    </source>
</evidence>
<accession>A0A8H7PYF1</accession>
<keyword evidence="6" id="KW-1185">Reference proteome</keyword>
<comment type="caution">
    <text evidence="5">The sequence shown here is derived from an EMBL/GenBank/DDBJ whole genome shotgun (WGS) entry which is preliminary data.</text>
</comment>
<feature type="domain" description="INTS4 8 helical bundle" evidence="3">
    <location>
        <begin position="22"/>
        <end position="185"/>
    </location>
</feature>
<evidence type="ECO:0000259" key="4">
    <source>
        <dbReference type="Pfam" id="PF25458"/>
    </source>
</evidence>
<dbReference type="PANTHER" id="PTHR20938:SF0">
    <property type="entry name" value="INTEGRATOR COMPLEX SUBUNIT 4"/>
    <property type="match status" value="1"/>
</dbReference>
<protein>
    <submittedName>
        <fullName evidence="5">Uncharacterized protein</fullName>
    </submittedName>
</protein>
<dbReference type="InterPro" id="IPR056235">
    <property type="entry name" value="INTS4_8HBD"/>
</dbReference>
<feature type="domain" description="Integrator complex subunit 4/Protein SIEL C-terminal Ig-like" evidence="4">
    <location>
        <begin position="263"/>
        <end position="401"/>
    </location>
</feature>
<gene>
    <name evidence="5" type="ORF">INT43_007025</name>
</gene>
<sequence>MKVVDNVSINLEAPKSIDDVNQYLNGTMDMISLMHKNLQGSVNKNLMQTIDIISKNLQYAAELSPLISGKAEFADMYVSCCKKLIKYKGEANLVLESEASLKNASEILLISYRMEHTFLGLVGQSRHAAIYFRVLASMLWLFGIMKQIASNNPTNITSMLVSIIERINVIQRFVEFFGTFEQDDFKLIDLTDLRTNLVKACNYPSSAKFSALYSFVRVNGYRKSARTDSQRLFGSLTRLVGLQSYTPIGLDLKNSLKRTCARITLPISNSDKPIKFSSNLPLKIHIEAQLEFVDYINSIAIMVILPDKSTRQFWPSHHNFKPTTPYCYVLVTDIELDVELWTDIGMLQIHIVKWFEADLPGIDNYILRYPTSSMSHHDFDGTSSTSSLRLCEALNYYISPTKDH</sequence>
<evidence type="ECO:0000313" key="6">
    <source>
        <dbReference type="Proteomes" id="UP000654370"/>
    </source>
</evidence>
<keyword evidence="2" id="KW-0539">Nucleus</keyword>
<evidence type="ECO:0000313" key="5">
    <source>
        <dbReference type="EMBL" id="KAG2182098.1"/>
    </source>
</evidence>
<dbReference type="OrthoDB" id="18190at2759"/>
<evidence type="ECO:0000256" key="2">
    <source>
        <dbReference type="ARBA" id="ARBA00023242"/>
    </source>
</evidence>
<proteinExistence type="predicted"/>
<dbReference type="GO" id="GO:0016180">
    <property type="term" value="P:snRNA processing"/>
    <property type="evidence" value="ECO:0007669"/>
    <property type="project" value="TreeGrafter"/>
</dbReference>
<dbReference type="Pfam" id="PF25458">
    <property type="entry name" value="INTS4_C"/>
    <property type="match status" value="1"/>
</dbReference>
<comment type="subcellular location">
    <subcellularLocation>
        <location evidence="1">Nucleus</location>
    </subcellularLocation>
</comment>